<reference evidence="3" key="1">
    <citation type="submission" date="2017-12" db="EMBL/GenBank/DDBJ databases">
        <title>Genomic analysis of Paracoccus sp. CBA4604.</title>
        <authorList>
            <person name="Roh S.W."/>
            <person name="Kim J.Y."/>
            <person name="Kim J.S."/>
        </authorList>
    </citation>
    <scope>NUCLEOTIDE SEQUENCE [LARGE SCALE GENOMIC DNA]</scope>
    <source>
        <strain evidence="3">CBA4604</strain>
    </source>
</reference>
<feature type="domain" description="HTH marR-type" evidence="1">
    <location>
        <begin position="18"/>
        <end position="152"/>
    </location>
</feature>
<dbReference type="Pfam" id="PF12802">
    <property type="entry name" value="MarR_2"/>
    <property type="match status" value="1"/>
</dbReference>
<sequence length="164" mass="18477">MPQSPPALDDDPTPAIRRLKLWIRMLGVTRQAENQLREYLRVEHDTTLPRFDVMAALYRFHDGLTMTELSRTLLISNGNATTVVNRLVQDGLIMRIHSDEDRRRITVRLTPKGISTFETVATGHRDMIDRLFSGIEGTELDQMRDSLRALRDGMAADTGSSAGA</sequence>
<dbReference type="EMBL" id="CP025583">
    <property type="protein sequence ID" value="AUM75727.1"/>
    <property type="molecule type" value="Genomic_DNA"/>
</dbReference>
<dbReference type="InterPro" id="IPR039422">
    <property type="entry name" value="MarR/SlyA-like"/>
</dbReference>
<name>A0A2K9MJB6_9RHOB</name>
<dbReference type="Proteomes" id="UP000234882">
    <property type="component" value="Chromosome"/>
</dbReference>
<dbReference type="PANTHER" id="PTHR33164:SF43">
    <property type="entry name" value="HTH-TYPE TRANSCRIPTIONAL REPRESSOR YETL"/>
    <property type="match status" value="1"/>
</dbReference>
<evidence type="ECO:0000313" key="2">
    <source>
        <dbReference type="EMBL" id="AUM75727.1"/>
    </source>
</evidence>
<accession>A0A2K9MJB6</accession>
<dbReference type="PRINTS" id="PR00598">
    <property type="entry name" value="HTHMARR"/>
</dbReference>
<organism evidence="2 3">
    <name type="scientific">Paracoccus jeotgali</name>
    <dbReference type="NCBI Taxonomy" id="2065379"/>
    <lineage>
        <taxon>Bacteria</taxon>
        <taxon>Pseudomonadati</taxon>
        <taxon>Pseudomonadota</taxon>
        <taxon>Alphaproteobacteria</taxon>
        <taxon>Rhodobacterales</taxon>
        <taxon>Paracoccaceae</taxon>
        <taxon>Paracoccus</taxon>
    </lineage>
</organism>
<dbReference type="SMART" id="SM00347">
    <property type="entry name" value="HTH_MARR"/>
    <property type="match status" value="1"/>
</dbReference>
<dbReference type="GO" id="GO:0003700">
    <property type="term" value="F:DNA-binding transcription factor activity"/>
    <property type="evidence" value="ECO:0007669"/>
    <property type="project" value="InterPro"/>
</dbReference>
<dbReference type="OrthoDB" id="7063965at2"/>
<dbReference type="InterPro" id="IPR036390">
    <property type="entry name" value="WH_DNA-bd_sf"/>
</dbReference>
<evidence type="ECO:0000313" key="3">
    <source>
        <dbReference type="Proteomes" id="UP000234882"/>
    </source>
</evidence>
<dbReference type="SUPFAM" id="SSF46785">
    <property type="entry name" value="Winged helix' DNA-binding domain"/>
    <property type="match status" value="1"/>
</dbReference>
<dbReference type="KEGG" id="paru:CYR75_14060"/>
<proteinExistence type="predicted"/>
<dbReference type="InterPro" id="IPR036388">
    <property type="entry name" value="WH-like_DNA-bd_sf"/>
</dbReference>
<evidence type="ECO:0000259" key="1">
    <source>
        <dbReference type="PROSITE" id="PS50995"/>
    </source>
</evidence>
<dbReference type="PROSITE" id="PS50995">
    <property type="entry name" value="HTH_MARR_2"/>
    <property type="match status" value="1"/>
</dbReference>
<dbReference type="PANTHER" id="PTHR33164">
    <property type="entry name" value="TRANSCRIPTIONAL REGULATOR, MARR FAMILY"/>
    <property type="match status" value="1"/>
</dbReference>
<dbReference type="AlphaFoldDB" id="A0A2K9MJB6"/>
<gene>
    <name evidence="2" type="ORF">CYR75_14060</name>
</gene>
<protein>
    <submittedName>
        <fullName evidence="2">MarR family transcriptional regulator</fullName>
    </submittedName>
</protein>
<dbReference type="Gene3D" id="1.10.10.10">
    <property type="entry name" value="Winged helix-like DNA-binding domain superfamily/Winged helix DNA-binding domain"/>
    <property type="match status" value="1"/>
</dbReference>
<keyword evidence="3" id="KW-1185">Reference proteome</keyword>
<dbReference type="InterPro" id="IPR000835">
    <property type="entry name" value="HTH_MarR-typ"/>
</dbReference>
<dbReference type="GO" id="GO:0006950">
    <property type="term" value="P:response to stress"/>
    <property type="evidence" value="ECO:0007669"/>
    <property type="project" value="TreeGrafter"/>
</dbReference>